<dbReference type="PANTHER" id="PTHR31385">
    <property type="entry name" value="PUTATIVE (DUF220)-RELATED"/>
    <property type="match status" value="1"/>
</dbReference>
<dbReference type="Pfam" id="PF02713">
    <property type="entry name" value="DUF220"/>
    <property type="match status" value="1"/>
</dbReference>
<name>A0A2I0B2L1_9ASPA</name>
<dbReference type="EMBL" id="KZ451921">
    <property type="protein sequence ID" value="PKA62029.1"/>
    <property type="molecule type" value="Genomic_DNA"/>
</dbReference>
<reference evidence="2 3" key="1">
    <citation type="journal article" date="2017" name="Nature">
        <title>The Apostasia genome and the evolution of orchids.</title>
        <authorList>
            <person name="Zhang G.Q."/>
            <person name="Liu K.W."/>
            <person name="Li Z."/>
            <person name="Lohaus R."/>
            <person name="Hsiao Y.Y."/>
            <person name="Niu S.C."/>
            <person name="Wang J.Y."/>
            <person name="Lin Y.C."/>
            <person name="Xu Q."/>
            <person name="Chen L.J."/>
            <person name="Yoshida K."/>
            <person name="Fujiwara S."/>
            <person name="Wang Z.W."/>
            <person name="Zhang Y.Q."/>
            <person name="Mitsuda N."/>
            <person name="Wang M."/>
            <person name="Liu G.H."/>
            <person name="Pecoraro L."/>
            <person name="Huang H.X."/>
            <person name="Xiao X.J."/>
            <person name="Lin M."/>
            <person name="Wu X.Y."/>
            <person name="Wu W.L."/>
            <person name="Chen Y.Y."/>
            <person name="Chang S.B."/>
            <person name="Sakamoto S."/>
            <person name="Ohme-Takagi M."/>
            <person name="Yagi M."/>
            <person name="Zeng S.J."/>
            <person name="Shen C.Y."/>
            <person name="Yeh C.M."/>
            <person name="Luo Y.B."/>
            <person name="Tsai W.C."/>
            <person name="Van de Peer Y."/>
            <person name="Liu Z.J."/>
        </authorList>
    </citation>
    <scope>NUCLEOTIDE SEQUENCE [LARGE SCALE GENOMIC DNA]</scope>
    <source>
        <strain evidence="3">cv. Shenzhen</strain>
        <tissue evidence="2">Stem</tissue>
    </source>
</reference>
<gene>
    <name evidence="2" type="ORF">AXF42_Ash018254</name>
</gene>
<dbReference type="OrthoDB" id="530906at2759"/>
<protein>
    <recommendedName>
        <fullName evidence="1">DUF220 domain-containing protein</fullName>
    </recommendedName>
</protein>
<proteinExistence type="predicted"/>
<keyword evidence="3" id="KW-1185">Reference proteome</keyword>
<dbReference type="InterPro" id="IPR003863">
    <property type="entry name" value="DUF220"/>
</dbReference>
<feature type="domain" description="DUF220" evidence="1">
    <location>
        <begin position="186"/>
        <end position="255"/>
    </location>
</feature>
<dbReference type="Proteomes" id="UP000236161">
    <property type="component" value="Unassembled WGS sequence"/>
</dbReference>
<dbReference type="STRING" id="1088818.A0A2I0B2L1"/>
<evidence type="ECO:0000313" key="3">
    <source>
        <dbReference type="Proteomes" id="UP000236161"/>
    </source>
</evidence>
<evidence type="ECO:0000313" key="2">
    <source>
        <dbReference type="EMBL" id="PKA62029.1"/>
    </source>
</evidence>
<accession>A0A2I0B2L1</accession>
<evidence type="ECO:0000259" key="1">
    <source>
        <dbReference type="Pfam" id="PF02713"/>
    </source>
</evidence>
<organism evidence="2 3">
    <name type="scientific">Apostasia shenzhenica</name>
    <dbReference type="NCBI Taxonomy" id="1088818"/>
    <lineage>
        <taxon>Eukaryota</taxon>
        <taxon>Viridiplantae</taxon>
        <taxon>Streptophyta</taxon>
        <taxon>Embryophyta</taxon>
        <taxon>Tracheophyta</taxon>
        <taxon>Spermatophyta</taxon>
        <taxon>Magnoliopsida</taxon>
        <taxon>Liliopsida</taxon>
        <taxon>Asparagales</taxon>
        <taxon>Orchidaceae</taxon>
        <taxon>Apostasioideae</taxon>
        <taxon>Apostasia</taxon>
    </lineage>
</organism>
<sequence>MGEYVVNVSVDTDQLDNLGLASQRMGSEGREMGNGHLAMIIVPVTAASKPAAEIMDGPDGKDMRQSFVTNLVERNGWSKTPQSLFNHFRNIPHRLHNYLHVRLKHLAKNEQQFDIAKPIALGENKSSKTWQADLERQMHAWRENSYWVDHPPEIKEVISRKVLVDEDLRQVVEVEQAAIWRFLWWSGTISVHVLVDQNRKGHTVKFKQGKSGFMKRFEGTWKVEPLFVDEKLCSQKPNSWAEYETCSGGNGRVGSTVSLNQLIQPALVPPAPISWYLRGITTRTTEMLIQDLLAEALRLRGAATAAAPPAHLEAVSGEKGGLRTYDIKERWHSKRRKHKKK</sequence>
<dbReference type="AlphaFoldDB" id="A0A2I0B2L1"/>
<dbReference type="PANTHER" id="PTHR31385:SF1">
    <property type="entry name" value="PUTATIVE (DUF220)-RELATED"/>
    <property type="match status" value="1"/>
</dbReference>